<evidence type="ECO:0000256" key="1">
    <source>
        <dbReference type="ARBA" id="ARBA00001946"/>
    </source>
</evidence>
<keyword evidence="7" id="KW-0067">ATP-binding</keyword>
<dbReference type="STRING" id="999894.TDIS_1973"/>
<keyword evidence="2" id="KW-1277">Toxin-antitoxin system</keyword>
<dbReference type="AlphaFoldDB" id="A0A179D1M6"/>
<dbReference type="CDD" id="cd05403">
    <property type="entry name" value="NT_KNTase_like"/>
    <property type="match status" value="1"/>
</dbReference>
<keyword evidence="12" id="KW-1185">Reference proteome</keyword>
<dbReference type="Proteomes" id="UP000078390">
    <property type="component" value="Unassembled WGS sequence"/>
</dbReference>
<dbReference type="SUPFAM" id="SSF81301">
    <property type="entry name" value="Nucleotidyltransferase"/>
    <property type="match status" value="1"/>
</dbReference>
<feature type="domain" description="Polymerase nucleotidyl transferase" evidence="10">
    <location>
        <begin position="11"/>
        <end position="96"/>
    </location>
</feature>
<dbReference type="InterPro" id="IPR043519">
    <property type="entry name" value="NT_sf"/>
</dbReference>
<dbReference type="GO" id="GO:0005524">
    <property type="term" value="F:ATP binding"/>
    <property type="evidence" value="ECO:0007669"/>
    <property type="project" value="UniProtKB-KW"/>
</dbReference>
<name>A0A179D1M6_9BACT</name>
<protein>
    <submittedName>
        <fullName evidence="11">Nucleotidyltransferase</fullName>
    </submittedName>
</protein>
<evidence type="ECO:0000256" key="5">
    <source>
        <dbReference type="ARBA" id="ARBA00022723"/>
    </source>
</evidence>
<evidence type="ECO:0000256" key="9">
    <source>
        <dbReference type="ARBA" id="ARBA00038276"/>
    </source>
</evidence>
<comment type="caution">
    <text evidence="11">The sequence shown here is derived from an EMBL/GenBank/DDBJ whole genome shotgun (WGS) entry which is preliminary data.</text>
</comment>
<dbReference type="EMBL" id="LWLG01000019">
    <property type="protein sequence ID" value="OAQ19974.1"/>
    <property type="molecule type" value="Genomic_DNA"/>
</dbReference>
<reference evidence="11 12" key="1">
    <citation type="submission" date="2016-04" db="EMBL/GenBank/DDBJ databases">
        <title>Genome analysis of Thermosulfurimonas dismutans, the first thermophilic sulfur-disproportionating bacterium of the phylum Thermodesulfobacteria.</title>
        <authorList>
            <person name="Mardanov A.V."/>
            <person name="Beletsky A.V."/>
            <person name="Kadnikov V.V."/>
            <person name="Slobodkin A.I."/>
            <person name="Ravin N.V."/>
        </authorList>
    </citation>
    <scope>NUCLEOTIDE SEQUENCE [LARGE SCALE GENOMIC DNA]</scope>
    <source>
        <strain evidence="11 12">S95</strain>
    </source>
</reference>
<dbReference type="RefSeq" id="WP_068671708.1">
    <property type="nucleotide sequence ID" value="NZ_LWLG01000019.1"/>
</dbReference>
<evidence type="ECO:0000259" key="10">
    <source>
        <dbReference type="Pfam" id="PF01909"/>
    </source>
</evidence>
<evidence type="ECO:0000256" key="2">
    <source>
        <dbReference type="ARBA" id="ARBA00022649"/>
    </source>
</evidence>
<evidence type="ECO:0000313" key="12">
    <source>
        <dbReference type="Proteomes" id="UP000078390"/>
    </source>
</evidence>
<evidence type="ECO:0000256" key="3">
    <source>
        <dbReference type="ARBA" id="ARBA00022679"/>
    </source>
</evidence>
<gene>
    <name evidence="11" type="ORF">TDIS_1973</name>
</gene>
<dbReference type="PATRIC" id="fig|999894.6.peg.1969"/>
<comment type="similarity">
    <text evidence="9">Belongs to the MntA antitoxin family.</text>
</comment>
<organism evidence="11 12">
    <name type="scientific">Thermosulfurimonas dismutans</name>
    <dbReference type="NCBI Taxonomy" id="999894"/>
    <lineage>
        <taxon>Bacteria</taxon>
        <taxon>Pseudomonadati</taxon>
        <taxon>Thermodesulfobacteriota</taxon>
        <taxon>Thermodesulfobacteria</taxon>
        <taxon>Thermodesulfobacteriales</taxon>
        <taxon>Thermodesulfobacteriaceae</taxon>
        <taxon>Thermosulfurimonas</taxon>
    </lineage>
</organism>
<dbReference type="PANTHER" id="PTHR33571:SF14">
    <property type="entry name" value="PROTEIN ADENYLYLTRANSFERASE MJ0435-RELATED"/>
    <property type="match status" value="1"/>
</dbReference>
<dbReference type="PANTHER" id="PTHR33571">
    <property type="entry name" value="SSL8005 PROTEIN"/>
    <property type="match status" value="1"/>
</dbReference>
<dbReference type="Pfam" id="PF01909">
    <property type="entry name" value="NTP_transf_2"/>
    <property type="match status" value="1"/>
</dbReference>
<accession>A0A179D1M6</accession>
<keyword evidence="5" id="KW-0479">Metal-binding</keyword>
<comment type="cofactor">
    <cofactor evidence="1">
        <name>Mg(2+)</name>
        <dbReference type="ChEBI" id="CHEBI:18420"/>
    </cofactor>
</comment>
<dbReference type="GO" id="GO:0046872">
    <property type="term" value="F:metal ion binding"/>
    <property type="evidence" value="ECO:0007669"/>
    <property type="project" value="UniProtKB-KW"/>
</dbReference>
<keyword evidence="3 11" id="KW-0808">Transferase</keyword>
<dbReference type="InterPro" id="IPR002934">
    <property type="entry name" value="Polymerase_NTP_transf_dom"/>
</dbReference>
<keyword evidence="6" id="KW-0547">Nucleotide-binding</keyword>
<dbReference type="InterPro" id="IPR052038">
    <property type="entry name" value="Type-VII_TA_antitoxin"/>
</dbReference>
<evidence type="ECO:0000256" key="8">
    <source>
        <dbReference type="ARBA" id="ARBA00022842"/>
    </source>
</evidence>
<evidence type="ECO:0000313" key="11">
    <source>
        <dbReference type="EMBL" id="OAQ19974.1"/>
    </source>
</evidence>
<evidence type="ECO:0000256" key="4">
    <source>
        <dbReference type="ARBA" id="ARBA00022695"/>
    </source>
</evidence>
<dbReference type="GO" id="GO:0016779">
    <property type="term" value="F:nucleotidyltransferase activity"/>
    <property type="evidence" value="ECO:0007669"/>
    <property type="project" value="UniProtKB-KW"/>
</dbReference>
<evidence type="ECO:0000256" key="7">
    <source>
        <dbReference type="ARBA" id="ARBA00022840"/>
    </source>
</evidence>
<dbReference type="Gene3D" id="3.30.460.10">
    <property type="entry name" value="Beta Polymerase, domain 2"/>
    <property type="match status" value="1"/>
</dbReference>
<keyword evidence="8" id="KW-0460">Magnesium</keyword>
<proteinExistence type="inferred from homology"/>
<dbReference type="OrthoDB" id="90159at2"/>
<sequence>MKSLEEIRKFIKNQKKELEQRFGIKTIGIFGSYARNEQTEKSDLDVLIEFKEGYETFRNYMQLKFYLEDNLGMEVDLVIASTLKERLKPYIMKEVLYV</sequence>
<evidence type="ECO:0000256" key="6">
    <source>
        <dbReference type="ARBA" id="ARBA00022741"/>
    </source>
</evidence>
<keyword evidence="4" id="KW-0548">Nucleotidyltransferase</keyword>